<dbReference type="SUPFAM" id="SSF47473">
    <property type="entry name" value="EF-hand"/>
    <property type="match status" value="1"/>
</dbReference>
<dbReference type="PROSITE" id="PS00018">
    <property type="entry name" value="EF_HAND_1"/>
    <property type="match status" value="1"/>
</dbReference>
<evidence type="ECO:0000256" key="6">
    <source>
        <dbReference type="PIRSR" id="PIRSR622684-1"/>
    </source>
</evidence>
<comment type="caution">
    <text evidence="10">The sequence shown here is derived from an EMBL/GenBank/DDBJ whole genome shotgun (WGS) entry which is preliminary data.</text>
</comment>
<feature type="active site" evidence="6 7">
    <location>
        <position position="260"/>
    </location>
</feature>
<feature type="domain" description="Calpain catalytic" evidence="8">
    <location>
        <begin position="47"/>
        <end position="362"/>
    </location>
</feature>
<feature type="domain" description="EF-hand" evidence="9">
    <location>
        <begin position="637"/>
        <end position="672"/>
    </location>
</feature>
<dbReference type="Gene3D" id="1.10.238.10">
    <property type="entry name" value="EF-hand"/>
    <property type="match status" value="1"/>
</dbReference>
<dbReference type="SMART" id="SM00720">
    <property type="entry name" value="calpain_III"/>
    <property type="match status" value="1"/>
</dbReference>
<dbReference type="Pfam" id="PF13405">
    <property type="entry name" value="EF-hand_6"/>
    <property type="match status" value="1"/>
</dbReference>
<evidence type="ECO:0000313" key="11">
    <source>
        <dbReference type="Proteomes" id="UP000094527"/>
    </source>
</evidence>
<organism evidence="10 11">
    <name type="scientific">Orchesella cincta</name>
    <name type="common">Springtail</name>
    <name type="synonym">Podura cincta</name>
    <dbReference type="NCBI Taxonomy" id="48709"/>
    <lineage>
        <taxon>Eukaryota</taxon>
        <taxon>Metazoa</taxon>
        <taxon>Ecdysozoa</taxon>
        <taxon>Arthropoda</taxon>
        <taxon>Hexapoda</taxon>
        <taxon>Collembola</taxon>
        <taxon>Entomobryomorpha</taxon>
        <taxon>Entomobryoidea</taxon>
        <taxon>Orchesellidae</taxon>
        <taxon>Orchesellinae</taxon>
        <taxon>Orchesella</taxon>
    </lineage>
</organism>
<dbReference type="STRING" id="48709.A0A1D2NGG2"/>
<dbReference type="OrthoDB" id="424753at2759"/>
<dbReference type="InterPro" id="IPR002048">
    <property type="entry name" value="EF_hand_dom"/>
</dbReference>
<dbReference type="AlphaFoldDB" id="A0A1D2NGG2"/>
<proteinExistence type="inferred from homology"/>
<dbReference type="InterPro" id="IPR000169">
    <property type="entry name" value="Pept_cys_AS"/>
</dbReference>
<dbReference type="InterPro" id="IPR022683">
    <property type="entry name" value="Calpain_III"/>
</dbReference>
<dbReference type="Proteomes" id="UP000094527">
    <property type="component" value="Unassembled WGS sequence"/>
</dbReference>
<dbReference type="SUPFAM" id="SSF49758">
    <property type="entry name" value="Calpain large subunit, middle domain (domain III)"/>
    <property type="match status" value="1"/>
</dbReference>
<keyword evidence="5" id="KW-0106">Calcium</keyword>
<dbReference type="InterPro" id="IPR033883">
    <property type="entry name" value="C2_III"/>
</dbReference>
<dbReference type="InterPro" id="IPR001300">
    <property type="entry name" value="Peptidase_C2_calpain_cat"/>
</dbReference>
<dbReference type="GO" id="GO:0006508">
    <property type="term" value="P:proteolysis"/>
    <property type="evidence" value="ECO:0007669"/>
    <property type="project" value="UniProtKB-KW"/>
</dbReference>
<dbReference type="PANTHER" id="PTHR10183:SF433">
    <property type="entry name" value="CALPAIN-A-RELATED"/>
    <property type="match status" value="1"/>
</dbReference>
<dbReference type="EMBL" id="LJIJ01000046">
    <property type="protein sequence ID" value="ODN04348.1"/>
    <property type="molecule type" value="Genomic_DNA"/>
</dbReference>
<protein>
    <submittedName>
        <fullName evidence="10">Calpain-B</fullName>
    </submittedName>
</protein>
<sequence length="736" mass="83622">MPYKLNSGVLVYRYGERGSGYRLKGAKASVPQDYIKIRASCLQKQDLFEDPEFPADKSSLGPDFHGRPIQWLRPHEFLDDPPQFFVGGASRFDVKQGELGNCWLLAAVANLTLNAKLFHLIVPEDNSYADEKYLGVFHFRFWKFGRWVDVVIDDRLPTRGGRLIFMHSVDKVEMWSALLEKAYAKIHGSYDKLIGGDIVEALEDFTGGLSESCKIEEEQHPALFPLMQKAFSRNSFLGCSIHAEEDEIEADGPLGLVKGHAYSITGIKTVVWDQTAKDKKSQKKKGGGNAQSQSVKLLRIRNPWGDATEWQGAWSDGSDEWNQLNNEILSQFDITFSADGEFWMCYEDFLRYFHQLEICNLGPDVMDELEEAKSLEQGNAPKAIKKRWVMNAYDGSWVKGITAGGCRNFVATYGMNPQFIIKLVDADEEDDDDKCTLIVALMQKNRRKLGKDYLNIGFLIYHIADPDNTPKPLNEKFFKKNRSVAGPPDGYTDAREISCRFKLPPGTYCITPSVFEPHLEGEFILRVFTEQPSDMEENDDEVEIEMERLEQEGMQDATKAATKDSEIEEARLFFKKVAGDDMEVNWEELQGLLDSTFKLELKGFTGFSKDICRSMIAMMDADRSGKLGFDEFQVLWQSVKDWRDVFFKFDEDKSGALSAGELRNALNSAGFRVNNRVLQALVLRYGSKDNSLAFDDFLSCAIKLKAMVEVFKERVPDGEKKALFSLDEWLERALYG</sequence>
<dbReference type="InterPro" id="IPR022682">
    <property type="entry name" value="Calpain_domain_III"/>
</dbReference>
<dbReference type="SMART" id="SM00054">
    <property type="entry name" value="EFh"/>
    <property type="match status" value="2"/>
</dbReference>
<evidence type="ECO:0000256" key="5">
    <source>
        <dbReference type="ARBA" id="ARBA00022837"/>
    </source>
</evidence>
<dbReference type="InterPro" id="IPR022684">
    <property type="entry name" value="Calpain_cysteine_protease"/>
</dbReference>
<dbReference type="CDD" id="cd00044">
    <property type="entry name" value="CysPc"/>
    <property type="match status" value="1"/>
</dbReference>
<keyword evidence="3 7" id="KW-0378">Hydrolase</keyword>
<dbReference type="PROSITE" id="PS00139">
    <property type="entry name" value="THIOL_PROTEASE_CYS"/>
    <property type="match status" value="1"/>
</dbReference>
<dbReference type="InterPro" id="IPR038765">
    <property type="entry name" value="Papain-like_cys_pep_sf"/>
</dbReference>
<dbReference type="Gene3D" id="2.60.120.380">
    <property type="match status" value="1"/>
</dbReference>
<dbReference type="PANTHER" id="PTHR10183">
    <property type="entry name" value="CALPAIN"/>
    <property type="match status" value="1"/>
</dbReference>
<dbReference type="PROSITE" id="PS50203">
    <property type="entry name" value="CALPAIN_CAT"/>
    <property type="match status" value="1"/>
</dbReference>
<dbReference type="SUPFAM" id="SSF54001">
    <property type="entry name" value="Cysteine proteinases"/>
    <property type="match status" value="1"/>
</dbReference>
<evidence type="ECO:0000256" key="3">
    <source>
        <dbReference type="ARBA" id="ARBA00022801"/>
    </source>
</evidence>
<dbReference type="InterPro" id="IPR018247">
    <property type="entry name" value="EF_Hand_1_Ca_BS"/>
</dbReference>
<dbReference type="PROSITE" id="PS50222">
    <property type="entry name" value="EF_HAND_2"/>
    <property type="match status" value="1"/>
</dbReference>
<evidence type="ECO:0000256" key="4">
    <source>
        <dbReference type="ARBA" id="ARBA00022807"/>
    </source>
</evidence>
<evidence type="ECO:0000256" key="2">
    <source>
        <dbReference type="ARBA" id="ARBA00022670"/>
    </source>
</evidence>
<dbReference type="PRINTS" id="PR00704">
    <property type="entry name" value="CALPAIN"/>
</dbReference>
<evidence type="ECO:0000256" key="1">
    <source>
        <dbReference type="ARBA" id="ARBA00007623"/>
    </source>
</evidence>
<dbReference type="FunFam" id="3.90.70.10:FF:000001">
    <property type="entry name" value="Calpain-1 catalytic subunit"/>
    <property type="match status" value="1"/>
</dbReference>
<accession>A0A1D2NGG2</accession>
<dbReference type="InterPro" id="IPR036213">
    <property type="entry name" value="Calpain_III_sf"/>
</dbReference>
<dbReference type="Gene3D" id="3.90.70.10">
    <property type="entry name" value="Cysteine proteinases"/>
    <property type="match status" value="1"/>
</dbReference>
<dbReference type="CDD" id="cd00214">
    <property type="entry name" value="Calpain_III"/>
    <property type="match status" value="1"/>
</dbReference>
<name>A0A1D2NGG2_ORCCI</name>
<feature type="active site" evidence="6 7">
    <location>
        <position position="302"/>
    </location>
</feature>
<keyword evidence="2 7" id="KW-0645">Protease</keyword>
<dbReference type="GO" id="GO:0005509">
    <property type="term" value="F:calcium ion binding"/>
    <property type="evidence" value="ECO:0007669"/>
    <property type="project" value="InterPro"/>
</dbReference>
<dbReference type="GO" id="GO:0005737">
    <property type="term" value="C:cytoplasm"/>
    <property type="evidence" value="ECO:0007669"/>
    <property type="project" value="TreeGrafter"/>
</dbReference>
<evidence type="ECO:0000259" key="9">
    <source>
        <dbReference type="PROSITE" id="PS50222"/>
    </source>
</evidence>
<keyword evidence="11" id="KW-1185">Reference proteome</keyword>
<dbReference type="GO" id="GO:0004198">
    <property type="term" value="F:calcium-dependent cysteine-type endopeptidase activity"/>
    <property type="evidence" value="ECO:0007669"/>
    <property type="project" value="InterPro"/>
</dbReference>
<dbReference type="Pfam" id="PF00648">
    <property type="entry name" value="Peptidase_C2"/>
    <property type="match status" value="1"/>
</dbReference>
<dbReference type="SMART" id="SM00230">
    <property type="entry name" value="CysPc"/>
    <property type="match status" value="1"/>
</dbReference>
<dbReference type="CDD" id="cd16196">
    <property type="entry name" value="EFh_PEF_CalpA_B"/>
    <property type="match status" value="1"/>
</dbReference>
<dbReference type="FunFam" id="2.60.120.380:FF:000002">
    <property type="entry name" value="calpain-3 isoform X1"/>
    <property type="match status" value="1"/>
</dbReference>
<evidence type="ECO:0000259" key="8">
    <source>
        <dbReference type="PROSITE" id="PS50203"/>
    </source>
</evidence>
<dbReference type="InterPro" id="IPR011992">
    <property type="entry name" value="EF-hand-dom_pair"/>
</dbReference>
<reference evidence="10 11" key="1">
    <citation type="journal article" date="2016" name="Genome Biol. Evol.">
        <title>Gene Family Evolution Reflects Adaptation to Soil Environmental Stressors in the Genome of the Collembolan Orchesella cincta.</title>
        <authorList>
            <person name="Faddeeva-Vakhrusheva A."/>
            <person name="Derks M.F."/>
            <person name="Anvar S.Y."/>
            <person name="Agamennone V."/>
            <person name="Suring W."/>
            <person name="Smit S."/>
            <person name="van Straalen N.M."/>
            <person name="Roelofs D."/>
        </authorList>
    </citation>
    <scope>NUCLEOTIDE SEQUENCE [LARGE SCALE GENOMIC DNA]</scope>
    <source>
        <tissue evidence="10">Mixed pool</tissue>
    </source>
</reference>
<dbReference type="OMA" id="IEQTIYS"/>
<gene>
    <name evidence="10" type="ORF">Ocin01_02332</name>
</gene>
<dbReference type="Pfam" id="PF01067">
    <property type="entry name" value="Calpain_III"/>
    <property type="match status" value="1"/>
</dbReference>
<dbReference type="Pfam" id="PF13202">
    <property type="entry name" value="EF-hand_5"/>
    <property type="match status" value="1"/>
</dbReference>
<comment type="similarity">
    <text evidence="1">Belongs to the peptidase C2 family.</text>
</comment>
<evidence type="ECO:0000313" key="10">
    <source>
        <dbReference type="EMBL" id="ODN04348.1"/>
    </source>
</evidence>
<keyword evidence="4 7" id="KW-0788">Thiol protease</keyword>
<feature type="active site" evidence="6 7">
    <location>
        <position position="102"/>
    </location>
</feature>
<evidence type="ECO:0000256" key="7">
    <source>
        <dbReference type="PROSITE-ProRule" id="PRU00239"/>
    </source>
</evidence>